<sequence>FEAARAAHPCLTASHLADVLTTGGLAFAIGVNTGLAEVVALSVVSKVSGRAAKDVFPAIRALYPGHVYVHGGYDGQRRLLSIERLAPAAERWEALPPMSDRRAVVAADVVASKLYVCGGWDGEY</sequence>
<feature type="non-terminal residue" evidence="1">
    <location>
        <position position="124"/>
    </location>
</feature>
<dbReference type="SMART" id="SM00612">
    <property type="entry name" value="Kelch"/>
    <property type="match status" value="1"/>
</dbReference>
<evidence type="ECO:0000313" key="2">
    <source>
        <dbReference type="Proteomes" id="UP000654075"/>
    </source>
</evidence>
<feature type="non-terminal residue" evidence="1">
    <location>
        <position position="1"/>
    </location>
</feature>
<keyword evidence="2" id="KW-1185">Reference proteome</keyword>
<dbReference type="OrthoDB" id="6264324at2759"/>
<dbReference type="Pfam" id="PF01344">
    <property type="entry name" value="Kelch_1"/>
    <property type="match status" value="1"/>
</dbReference>
<protein>
    <submittedName>
        <fullName evidence="1">Uncharacterized protein</fullName>
    </submittedName>
</protein>
<evidence type="ECO:0000313" key="1">
    <source>
        <dbReference type="EMBL" id="CAE8609379.1"/>
    </source>
</evidence>
<dbReference type="Gene3D" id="2.120.10.80">
    <property type="entry name" value="Kelch-type beta propeller"/>
    <property type="match status" value="1"/>
</dbReference>
<organism evidence="1 2">
    <name type="scientific">Polarella glacialis</name>
    <name type="common">Dinoflagellate</name>
    <dbReference type="NCBI Taxonomy" id="89957"/>
    <lineage>
        <taxon>Eukaryota</taxon>
        <taxon>Sar</taxon>
        <taxon>Alveolata</taxon>
        <taxon>Dinophyceae</taxon>
        <taxon>Suessiales</taxon>
        <taxon>Suessiaceae</taxon>
        <taxon>Polarella</taxon>
    </lineage>
</organism>
<dbReference type="InterPro" id="IPR006652">
    <property type="entry name" value="Kelch_1"/>
</dbReference>
<name>A0A813FC66_POLGL</name>
<proteinExistence type="predicted"/>
<accession>A0A813FC66</accession>
<comment type="caution">
    <text evidence="1">The sequence shown here is derived from an EMBL/GenBank/DDBJ whole genome shotgun (WGS) entry which is preliminary data.</text>
</comment>
<gene>
    <name evidence="1" type="ORF">PGLA1383_LOCUS27207</name>
</gene>
<dbReference type="EMBL" id="CAJNNV010024294">
    <property type="protein sequence ID" value="CAE8609379.1"/>
    <property type="molecule type" value="Genomic_DNA"/>
</dbReference>
<dbReference type="Proteomes" id="UP000654075">
    <property type="component" value="Unassembled WGS sequence"/>
</dbReference>
<reference evidence="1" key="1">
    <citation type="submission" date="2021-02" db="EMBL/GenBank/DDBJ databases">
        <authorList>
            <person name="Dougan E. K."/>
            <person name="Rhodes N."/>
            <person name="Thang M."/>
            <person name="Chan C."/>
        </authorList>
    </citation>
    <scope>NUCLEOTIDE SEQUENCE</scope>
</reference>
<dbReference type="SUPFAM" id="SSF117281">
    <property type="entry name" value="Kelch motif"/>
    <property type="match status" value="1"/>
</dbReference>
<dbReference type="AlphaFoldDB" id="A0A813FC66"/>
<dbReference type="InterPro" id="IPR015915">
    <property type="entry name" value="Kelch-typ_b-propeller"/>
</dbReference>